<dbReference type="Gene3D" id="3.30.420.10">
    <property type="entry name" value="Ribonuclease H-like superfamily/Ribonuclease H"/>
    <property type="match status" value="2"/>
</dbReference>
<dbReference type="GO" id="GO:0000175">
    <property type="term" value="F:3'-5'-RNA exonuclease activity"/>
    <property type="evidence" value="ECO:0007669"/>
    <property type="project" value="TreeGrafter"/>
</dbReference>
<dbReference type="Pfam" id="PF04857">
    <property type="entry name" value="CAF1"/>
    <property type="match status" value="1"/>
</dbReference>
<evidence type="ECO:0000256" key="1">
    <source>
        <dbReference type="ARBA" id="ARBA00001968"/>
    </source>
</evidence>
<evidence type="ECO:0000313" key="4">
    <source>
        <dbReference type="EMBL" id="KAK1274355.1"/>
    </source>
</evidence>
<dbReference type="InterPro" id="IPR036397">
    <property type="entry name" value="RNaseH_sf"/>
</dbReference>
<sequence>MRKQCLFRAICKTLTLRPRHLCTAAASGGGAAVKRVTRENFAAAMEELRRLVRASDFVSVDLEMTGLMSAPWREAFDFDGPDVGYLKVKDSAERFAVLQFGVCPFRWEPSKDSFIAHPHNFYIFPRKELPVDGSSYEFLCQTSSMDFLAKHQFDFNTCIYEGISYISRAQEAEVRSLYSTLEDKFRKYLCYSEEAVDGDISFSSTSDVFFTERMKIQFSEWRDWIAQSSSGENNFDRSSEDSKLKLQTDFYKMRPAVVLDGFSSHQLRLIKLVIRKHFNDLALVHTDGEISGKKKVVYTDSENDKALLMEEVLEDLRKEREAKVQSAVAFRHVVDLIASEQKLVVGHNCFLDVAHIYSKFFGPLPPTIAEFSNRVHKIFPHIIDTKHLLKTDLISQNLMKRNSKSLSSAFALICPHVASDSKITLSVPRQYVKVEVQTDEAGSNSGAKHEAGYDAFMTGCIFAQSCSQLGIDFKLHSAPANLAEHEKLQNHMNLIHTTRCGSTILNLSTDTVILDPSYSKYPKLVLKNIVVIWGFPSNLKPVELKDYMRKSFGWDSVTMICFLDKTAALVQFSKEELVAEFFKVRNSLEKSNNVVSVLHPLLKVLEGGNTRAGDYETYKRICGSRISKALFADQAEAMGIEWEVVAPETEKELNAGESGRSADEIDGEKGLESDRVSSIERILNSLMSDESRHKKRIVFRDSNGMSYVGNLIRLYSDGTCMSYPNLQGFK</sequence>
<dbReference type="EMBL" id="JAUJYN010000004">
    <property type="protein sequence ID" value="KAK1274355.1"/>
    <property type="molecule type" value="Genomic_DNA"/>
</dbReference>
<protein>
    <submittedName>
        <fullName evidence="4">Poly(A)-specific ribonuclease PARN</fullName>
    </submittedName>
</protein>
<name>A0AAV9BD31_ACOGR</name>
<feature type="region of interest" description="Disordered" evidence="3">
    <location>
        <begin position="652"/>
        <end position="673"/>
    </location>
</feature>
<dbReference type="Proteomes" id="UP001179952">
    <property type="component" value="Unassembled WGS sequence"/>
</dbReference>
<comment type="cofactor">
    <cofactor evidence="1">
        <name>a divalent metal cation</name>
        <dbReference type="ChEBI" id="CHEBI:60240"/>
    </cofactor>
</comment>
<gene>
    <name evidence="4" type="ORF">QJS04_geneDACA016515</name>
</gene>
<comment type="similarity">
    <text evidence="2">Belongs to the CAF1 family.</text>
</comment>
<dbReference type="AlphaFoldDB" id="A0AAV9BD31"/>
<evidence type="ECO:0000256" key="3">
    <source>
        <dbReference type="SAM" id="MobiDB-lite"/>
    </source>
</evidence>
<dbReference type="PANTHER" id="PTHR15092">
    <property type="entry name" value="POLY A -SPECIFIC RIBONUCLEASE/TARGET OF EGR1, MEMBER 1"/>
    <property type="match status" value="1"/>
</dbReference>
<reference evidence="4" key="1">
    <citation type="journal article" date="2023" name="Nat. Commun.">
        <title>Diploid and tetraploid genomes of Acorus and the evolution of monocots.</title>
        <authorList>
            <person name="Ma L."/>
            <person name="Liu K.W."/>
            <person name="Li Z."/>
            <person name="Hsiao Y.Y."/>
            <person name="Qi Y."/>
            <person name="Fu T."/>
            <person name="Tang G.D."/>
            <person name="Zhang D."/>
            <person name="Sun W.H."/>
            <person name="Liu D.K."/>
            <person name="Li Y."/>
            <person name="Chen G.Z."/>
            <person name="Liu X.D."/>
            <person name="Liao X.Y."/>
            <person name="Jiang Y.T."/>
            <person name="Yu X."/>
            <person name="Hao Y."/>
            <person name="Huang J."/>
            <person name="Zhao X.W."/>
            <person name="Ke S."/>
            <person name="Chen Y.Y."/>
            <person name="Wu W.L."/>
            <person name="Hsu J.L."/>
            <person name="Lin Y.F."/>
            <person name="Huang M.D."/>
            <person name="Li C.Y."/>
            <person name="Huang L."/>
            <person name="Wang Z.W."/>
            <person name="Zhao X."/>
            <person name="Zhong W.Y."/>
            <person name="Peng D.H."/>
            <person name="Ahmad S."/>
            <person name="Lan S."/>
            <person name="Zhang J.S."/>
            <person name="Tsai W.C."/>
            <person name="Van de Peer Y."/>
            <person name="Liu Z.J."/>
        </authorList>
    </citation>
    <scope>NUCLEOTIDE SEQUENCE</scope>
    <source>
        <strain evidence="4">SCP</strain>
    </source>
</reference>
<dbReference type="SUPFAM" id="SSF53098">
    <property type="entry name" value="Ribonuclease H-like"/>
    <property type="match status" value="1"/>
</dbReference>
<dbReference type="InterPro" id="IPR012337">
    <property type="entry name" value="RNaseH-like_sf"/>
</dbReference>
<dbReference type="InterPro" id="IPR006941">
    <property type="entry name" value="RNase_CAF1"/>
</dbReference>
<organism evidence="4 5">
    <name type="scientific">Acorus gramineus</name>
    <name type="common">Dwarf sweet flag</name>
    <dbReference type="NCBI Taxonomy" id="55184"/>
    <lineage>
        <taxon>Eukaryota</taxon>
        <taxon>Viridiplantae</taxon>
        <taxon>Streptophyta</taxon>
        <taxon>Embryophyta</taxon>
        <taxon>Tracheophyta</taxon>
        <taxon>Spermatophyta</taxon>
        <taxon>Magnoliopsida</taxon>
        <taxon>Liliopsida</taxon>
        <taxon>Acoraceae</taxon>
        <taxon>Acorus</taxon>
    </lineage>
</organism>
<reference evidence="4" key="2">
    <citation type="submission" date="2023-06" db="EMBL/GenBank/DDBJ databases">
        <authorList>
            <person name="Ma L."/>
            <person name="Liu K.-W."/>
            <person name="Li Z."/>
            <person name="Hsiao Y.-Y."/>
            <person name="Qi Y."/>
            <person name="Fu T."/>
            <person name="Tang G."/>
            <person name="Zhang D."/>
            <person name="Sun W.-H."/>
            <person name="Liu D.-K."/>
            <person name="Li Y."/>
            <person name="Chen G.-Z."/>
            <person name="Liu X.-D."/>
            <person name="Liao X.-Y."/>
            <person name="Jiang Y.-T."/>
            <person name="Yu X."/>
            <person name="Hao Y."/>
            <person name="Huang J."/>
            <person name="Zhao X.-W."/>
            <person name="Ke S."/>
            <person name="Chen Y.-Y."/>
            <person name="Wu W.-L."/>
            <person name="Hsu J.-L."/>
            <person name="Lin Y.-F."/>
            <person name="Huang M.-D."/>
            <person name="Li C.-Y."/>
            <person name="Huang L."/>
            <person name="Wang Z.-W."/>
            <person name="Zhao X."/>
            <person name="Zhong W.-Y."/>
            <person name="Peng D.-H."/>
            <person name="Ahmad S."/>
            <person name="Lan S."/>
            <person name="Zhang J.-S."/>
            <person name="Tsai W.-C."/>
            <person name="Van De Peer Y."/>
            <person name="Liu Z.-J."/>
        </authorList>
    </citation>
    <scope>NUCLEOTIDE SEQUENCE</scope>
    <source>
        <strain evidence="4">SCP</strain>
        <tissue evidence="4">Leaves</tissue>
    </source>
</reference>
<dbReference type="PANTHER" id="PTHR15092:SF22">
    <property type="entry name" value="POLY(A)-SPECIFIC RIBONUCLEASE PNLDC1"/>
    <property type="match status" value="1"/>
</dbReference>
<keyword evidence="5" id="KW-1185">Reference proteome</keyword>
<proteinExistence type="inferred from homology"/>
<comment type="caution">
    <text evidence="4">The sequence shown here is derived from an EMBL/GenBank/DDBJ whole genome shotgun (WGS) entry which is preliminary data.</text>
</comment>
<dbReference type="InterPro" id="IPR051181">
    <property type="entry name" value="CAF1_poly(A)_ribonucleases"/>
</dbReference>
<accession>A0AAV9BD31</accession>
<dbReference type="GO" id="GO:0003723">
    <property type="term" value="F:RNA binding"/>
    <property type="evidence" value="ECO:0007669"/>
    <property type="project" value="TreeGrafter"/>
</dbReference>
<evidence type="ECO:0000313" key="5">
    <source>
        <dbReference type="Proteomes" id="UP001179952"/>
    </source>
</evidence>
<evidence type="ECO:0000256" key="2">
    <source>
        <dbReference type="ARBA" id="ARBA00008372"/>
    </source>
</evidence>